<dbReference type="Gene3D" id="1.20.58.1390">
    <property type="match status" value="1"/>
</dbReference>
<keyword evidence="3" id="KW-0949">S-adenosyl-L-methionine</keyword>
<dbReference type="PANTHER" id="PTHR43712">
    <property type="entry name" value="PUTATIVE (AFU_ORTHOLOGUE AFUA_4G14580)-RELATED"/>
    <property type="match status" value="1"/>
</dbReference>
<dbReference type="Proteomes" id="UP000000466">
    <property type="component" value="Chromosome"/>
</dbReference>
<keyword evidence="7" id="KW-1185">Reference proteome</keyword>
<name>K4KKK9_SIMAS</name>
<dbReference type="InterPro" id="IPR001077">
    <property type="entry name" value="COMT_C"/>
</dbReference>
<dbReference type="EMBL" id="CP003746">
    <property type="protein sequence ID" value="AFU98583.1"/>
    <property type="molecule type" value="Genomic_DNA"/>
</dbReference>
<gene>
    <name evidence="6" type="ordered locus">M5M_06940</name>
</gene>
<evidence type="ECO:0000313" key="7">
    <source>
        <dbReference type="Proteomes" id="UP000000466"/>
    </source>
</evidence>
<dbReference type="Pfam" id="PF00891">
    <property type="entry name" value="Methyltransf_2"/>
    <property type="match status" value="1"/>
</dbReference>
<dbReference type="eggNOG" id="COG2226">
    <property type="taxonomic scope" value="Bacteria"/>
</dbReference>
<dbReference type="InterPro" id="IPR049480">
    <property type="entry name" value="BVU_1015-like_N"/>
</dbReference>
<evidence type="ECO:0000256" key="3">
    <source>
        <dbReference type="ARBA" id="ARBA00022691"/>
    </source>
</evidence>
<dbReference type="Pfam" id="PF21212">
    <property type="entry name" value="Dimerisation2-like_dom"/>
    <property type="match status" value="1"/>
</dbReference>
<dbReference type="InterPro" id="IPR016461">
    <property type="entry name" value="COMT-like"/>
</dbReference>
<evidence type="ECO:0000259" key="4">
    <source>
        <dbReference type="Pfam" id="PF00891"/>
    </source>
</evidence>
<organism evidence="6 7">
    <name type="scientific">Simiduia agarivorans (strain DSM 21679 / JCM 13881 / BCRC 17597 / SA1)</name>
    <dbReference type="NCBI Taxonomy" id="1117647"/>
    <lineage>
        <taxon>Bacteria</taxon>
        <taxon>Pseudomonadati</taxon>
        <taxon>Pseudomonadota</taxon>
        <taxon>Gammaproteobacteria</taxon>
        <taxon>Cellvibrionales</taxon>
        <taxon>Cellvibrionaceae</taxon>
        <taxon>Simiduia</taxon>
    </lineage>
</organism>
<evidence type="ECO:0000256" key="1">
    <source>
        <dbReference type="ARBA" id="ARBA00022603"/>
    </source>
</evidence>
<dbReference type="InterPro" id="IPR036388">
    <property type="entry name" value="WH-like_DNA-bd_sf"/>
</dbReference>
<keyword evidence="1 6" id="KW-0489">Methyltransferase</keyword>
<dbReference type="SUPFAM" id="SSF46785">
    <property type="entry name" value="Winged helix' DNA-binding domain"/>
    <property type="match status" value="1"/>
</dbReference>
<proteinExistence type="predicted"/>
<dbReference type="KEGG" id="saga:M5M_06940"/>
<dbReference type="SUPFAM" id="SSF53335">
    <property type="entry name" value="S-adenosyl-L-methionine-dependent methyltransferases"/>
    <property type="match status" value="1"/>
</dbReference>
<dbReference type="Gene3D" id="1.10.10.10">
    <property type="entry name" value="Winged helix-like DNA-binding domain superfamily/Winged helix DNA-binding domain"/>
    <property type="match status" value="1"/>
</dbReference>
<feature type="domain" description="O-methyltransferase C-terminal" evidence="4">
    <location>
        <begin position="181"/>
        <end position="322"/>
    </location>
</feature>
<dbReference type="STRING" id="1117647.M5M_06940"/>
<dbReference type="HOGENOM" id="CLU_005533_3_0_6"/>
<dbReference type="InterPro" id="IPR029063">
    <property type="entry name" value="SAM-dependent_MTases_sf"/>
</dbReference>
<dbReference type="PROSITE" id="PS51683">
    <property type="entry name" value="SAM_OMT_II"/>
    <property type="match status" value="1"/>
</dbReference>
<dbReference type="InterPro" id="IPR036390">
    <property type="entry name" value="WH_DNA-bd_sf"/>
</dbReference>
<dbReference type="AlphaFoldDB" id="K4KKK9"/>
<evidence type="ECO:0000313" key="6">
    <source>
        <dbReference type="EMBL" id="AFU98583.1"/>
    </source>
</evidence>
<dbReference type="PANTHER" id="PTHR43712:SF2">
    <property type="entry name" value="O-METHYLTRANSFERASE CICE"/>
    <property type="match status" value="1"/>
</dbReference>
<accession>K4KKK9</accession>
<evidence type="ECO:0000259" key="5">
    <source>
        <dbReference type="Pfam" id="PF21212"/>
    </source>
</evidence>
<dbReference type="OrthoDB" id="9805418at2"/>
<protein>
    <submittedName>
        <fullName evidence="6">SAM-dependent methyltransferase</fullName>
    </submittedName>
</protein>
<dbReference type="RefSeq" id="WP_015046756.1">
    <property type="nucleotide sequence ID" value="NC_018868.3"/>
</dbReference>
<keyword evidence="2" id="KW-0808">Transferase</keyword>
<dbReference type="PIRSF" id="PIRSF005739">
    <property type="entry name" value="O-mtase"/>
    <property type="match status" value="1"/>
</dbReference>
<dbReference type="Gene3D" id="3.40.50.150">
    <property type="entry name" value="Vaccinia Virus protein VP39"/>
    <property type="match status" value="1"/>
</dbReference>
<dbReference type="GO" id="GO:0008171">
    <property type="term" value="F:O-methyltransferase activity"/>
    <property type="evidence" value="ECO:0007669"/>
    <property type="project" value="InterPro"/>
</dbReference>
<reference evidence="6 7" key="1">
    <citation type="journal article" date="2013" name="Genome Announc.">
        <title>Complete genome sequence of Simiduia agarivorans SA1(T), a marine bacterium able to degrade a variety of polysaccharides.</title>
        <authorList>
            <person name="Lin S.Y."/>
            <person name="Shieh W.Y."/>
            <person name="Chen J.S."/>
            <person name="Tang S.L."/>
        </authorList>
    </citation>
    <scope>NUCLEOTIDE SEQUENCE [LARGE SCALE GENOMIC DNA]</scope>
    <source>
        <strain evidence="7">DSM 21679 / JCM 13881 / BCRC 17597 / SA1</strain>
    </source>
</reference>
<dbReference type="GO" id="GO:0032259">
    <property type="term" value="P:methylation"/>
    <property type="evidence" value="ECO:0007669"/>
    <property type="project" value="UniProtKB-KW"/>
</dbReference>
<feature type="domain" description="BVU-1015-like N-terminal dimerisation-like" evidence="5">
    <location>
        <begin position="22"/>
        <end position="91"/>
    </location>
</feature>
<sequence length="361" mass="40010">MTDNRPVYFTDDKLTALDARYEAQKLAFGPLAFQAARCLRKFGLLEIVSGAGRRGVTLEQLQAQANISDYGVRVLMEASLGIGLCTLNDGSYRLTKTGLFVLTDPMTIANFDFNHDINYQGFFHLDEAIEKGEPAGLKALGDWSTIYEGLSSLTEQQLKSWLAFDHYYSDGSFGLVMDKVFAKPVTRLMDIGGNTGKWARACVSHDDKVQVTLVDLPQQVALATQAIKDHAGAARVSFYPTNILNPELGLPKGHDVVWMSQFLDCFSDAEITGILNKVAAVSDEDTRIFIMETFWDRQKFEAGAFCLQQTSLYFTCLANGNSQMYHSDVFRRCVEAAGMEIVATTDDIGVSHTLLECRLVN</sequence>
<evidence type="ECO:0000256" key="2">
    <source>
        <dbReference type="ARBA" id="ARBA00022679"/>
    </source>
</evidence>